<gene>
    <name evidence="1" type="ORF">AVEN_42930_1</name>
</gene>
<proteinExistence type="predicted"/>
<dbReference type="EMBL" id="BGPR01000015">
    <property type="protein sequence ID" value="GBL78429.1"/>
    <property type="molecule type" value="Genomic_DNA"/>
</dbReference>
<protein>
    <recommendedName>
        <fullName evidence="3">Endonuclease/exonuclease/phosphatase domain-containing protein</fullName>
    </recommendedName>
</protein>
<name>A0A4Y2AGN0_ARAVE</name>
<sequence length="116" mass="12682">MDKIPKPGISYSSALNSSVAPPLVQKSLQTPQLQTITIRNTSASPAIVNPAVDNDTITIKKSDWLAISSSYLLPFLNLAADNDLYNSDHFPLIITDNRHNPTNSYRSPKYVLNAGN</sequence>
<organism evidence="1 2">
    <name type="scientific">Araneus ventricosus</name>
    <name type="common">Orbweaver spider</name>
    <name type="synonym">Epeira ventricosa</name>
    <dbReference type="NCBI Taxonomy" id="182803"/>
    <lineage>
        <taxon>Eukaryota</taxon>
        <taxon>Metazoa</taxon>
        <taxon>Ecdysozoa</taxon>
        <taxon>Arthropoda</taxon>
        <taxon>Chelicerata</taxon>
        <taxon>Arachnida</taxon>
        <taxon>Araneae</taxon>
        <taxon>Araneomorphae</taxon>
        <taxon>Entelegynae</taxon>
        <taxon>Araneoidea</taxon>
        <taxon>Araneidae</taxon>
        <taxon>Araneus</taxon>
    </lineage>
</organism>
<evidence type="ECO:0000313" key="1">
    <source>
        <dbReference type="EMBL" id="GBL78429.1"/>
    </source>
</evidence>
<comment type="caution">
    <text evidence="1">The sequence shown here is derived from an EMBL/GenBank/DDBJ whole genome shotgun (WGS) entry which is preliminary data.</text>
</comment>
<reference evidence="1 2" key="1">
    <citation type="journal article" date="2019" name="Sci. Rep.">
        <title>Orb-weaving spider Araneus ventricosus genome elucidates the spidroin gene catalogue.</title>
        <authorList>
            <person name="Kono N."/>
            <person name="Nakamura H."/>
            <person name="Ohtoshi R."/>
            <person name="Moran D.A.P."/>
            <person name="Shinohara A."/>
            <person name="Yoshida Y."/>
            <person name="Fujiwara M."/>
            <person name="Mori M."/>
            <person name="Tomita M."/>
            <person name="Arakawa K."/>
        </authorList>
    </citation>
    <scope>NUCLEOTIDE SEQUENCE [LARGE SCALE GENOMIC DNA]</scope>
</reference>
<evidence type="ECO:0000313" key="2">
    <source>
        <dbReference type="Proteomes" id="UP000499080"/>
    </source>
</evidence>
<dbReference type="Proteomes" id="UP000499080">
    <property type="component" value="Unassembled WGS sequence"/>
</dbReference>
<keyword evidence="2" id="KW-1185">Reference proteome</keyword>
<accession>A0A4Y2AGN0</accession>
<dbReference type="AlphaFoldDB" id="A0A4Y2AGN0"/>
<evidence type="ECO:0008006" key="3">
    <source>
        <dbReference type="Google" id="ProtNLM"/>
    </source>
</evidence>